<dbReference type="Gene3D" id="1.10.10.1150">
    <property type="entry name" value="Coenzyme PQQ synthesis protein D (PqqD)"/>
    <property type="match status" value="1"/>
</dbReference>
<dbReference type="Pfam" id="PF05402">
    <property type="entry name" value="PqqD"/>
    <property type="match status" value="1"/>
</dbReference>
<sequence length="90" mass="10229">MDFDRVVELASGFVLEAVDDEFTVYHPTETITLYLNKTGALLWQMCDGRRTVAEIVDLLVEAYPHQRQEIATEVTGFVEALVERGVARLR</sequence>
<accession>A0ABM7W5K7</accession>
<dbReference type="InterPro" id="IPR008792">
    <property type="entry name" value="PQQD"/>
</dbReference>
<reference evidence="1 2" key="1">
    <citation type="submission" date="2022-01" db="EMBL/GenBank/DDBJ databases">
        <title>Desulfofustis limnae sp. nov., a novel mesophilic sulfate-reducing bacterium isolated from marsh soil.</title>
        <authorList>
            <person name="Watanabe M."/>
            <person name="Takahashi A."/>
            <person name="Kojima H."/>
            <person name="Fukui M."/>
        </authorList>
    </citation>
    <scope>NUCLEOTIDE SEQUENCE [LARGE SCALE GENOMIC DNA]</scope>
    <source>
        <strain evidence="1 2">PPLL</strain>
    </source>
</reference>
<dbReference type="Proteomes" id="UP000830055">
    <property type="component" value="Chromosome"/>
</dbReference>
<evidence type="ECO:0000313" key="1">
    <source>
        <dbReference type="EMBL" id="BDD86208.1"/>
    </source>
</evidence>
<keyword evidence="2" id="KW-1185">Reference proteome</keyword>
<name>A0ABM7W5K7_9BACT</name>
<dbReference type="RefSeq" id="WP_284153303.1">
    <property type="nucleotide sequence ID" value="NZ_AP025516.1"/>
</dbReference>
<proteinExistence type="predicted"/>
<evidence type="ECO:0008006" key="3">
    <source>
        <dbReference type="Google" id="ProtNLM"/>
    </source>
</evidence>
<gene>
    <name evidence="1" type="ORF">DPPLL_05730</name>
</gene>
<dbReference type="InterPro" id="IPR041881">
    <property type="entry name" value="PqqD_sf"/>
</dbReference>
<dbReference type="EMBL" id="AP025516">
    <property type="protein sequence ID" value="BDD86208.1"/>
    <property type="molecule type" value="Genomic_DNA"/>
</dbReference>
<protein>
    <recommendedName>
        <fullName evidence="3">PqqD family protein</fullName>
    </recommendedName>
</protein>
<evidence type="ECO:0000313" key="2">
    <source>
        <dbReference type="Proteomes" id="UP000830055"/>
    </source>
</evidence>
<organism evidence="1 2">
    <name type="scientific">Desulfofustis limnaeus</name>
    <dbReference type="NCBI Taxonomy" id="2740163"/>
    <lineage>
        <taxon>Bacteria</taxon>
        <taxon>Pseudomonadati</taxon>
        <taxon>Thermodesulfobacteriota</taxon>
        <taxon>Desulfobulbia</taxon>
        <taxon>Desulfobulbales</taxon>
        <taxon>Desulfocapsaceae</taxon>
        <taxon>Desulfofustis</taxon>
    </lineage>
</organism>